<reference evidence="5" key="2">
    <citation type="submission" date="2015-01" db="EMBL/GenBank/DDBJ databases">
        <title>Evolutionary Origins and Diversification of the Mycorrhizal Mutualists.</title>
        <authorList>
            <consortium name="DOE Joint Genome Institute"/>
            <consortium name="Mycorrhizal Genomics Consortium"/>
            <person name="Kohler A."/>
            <person name="Kuo A."/>
            <person name="Nagy L.G."/>
            <person name="Floudas D."/>
            <person name="Copeland A."/>
            <person name="Barry K.W."/>
            <person name="Cichocki N."/>
            <person name="Veneault-Fourrey C."/>
            <person name="LaButti K."/>
            <person name="Lindquist E.A."/>
            <person name="Lipzen A."/>
            <person name="Lundell T."/>
            <person name="Morin E."/>
            <person name="Murat C."/>
            <person name="Riley R."/>
            <person name="Ohm R."/>
            <person name="Sun H."/>
            <person name="Tunlid A."/>
            <person name="Henrissat B."/>
            <person name="Grigoriev I.V."/>
            <person name="Hibbett D.S."/>
            <person name="Martin F."/>
        </authorList>
    </citation>
    <scope>NUCLEOTIDE SEQUENCE [LARGE SCALE GENOMIC DNA]</scope>
    <source>
        <strain evidence="5">MUT 4182</strain>
    </source>
</reference>
<dbReference type="HOGENOM" id="CLU_054233_0_0_1"/>
<feature type="transmembrane region" description="Helical" evidence="2">
    <location>
        <begin position="232"/>
        <end position="256"/>
    </location>
</feature>
<feature type="signal peptide" evidence="3">
    <location>
        <begin position="1"/>
        <end position="22"/>
    </location>
</feature>
<evidence type="ECO:0000256" key="1">
    <source>
        <dbReference type="SAM" id="MobiDB-lite"/>
    </source>
</evidence>
<dbReference type="STRING" id="1051891.A0A0C3MAQ4"/>
<dbReference type="AlphaFoldDB" id="A0A0C3MAQ4"/>
<dbReference type="OrthoDB" id="195231at2759"/>
<accession>A0A0C3MAQ4</accession>
<keyword evidence="2" id="KW-0812">Transmembrane</keyword>
<name>A0A0C3MAQ4_9AGAM</name>
<organism evidence="4 5">
    <name type="scientific">Tulasnella calospora MUT 4182</name>
    <dbReference type="NCBI Taxonomy" id="1051891"/>
    <lineage>
        <taxon>Eukaryota</taxon>
        <taxon>Fungi</taxon>
        <taxon>Dikarya</taxon>
        <taxon>Basidiomycota</taxon>
        <taxon>Agaricomycotina</taxon>
        <taxon>Agaricomycetes</taxon>
        <taxon>Cantharellales</taxon>
        <taxon>Tulasnellaceae</taxon>
        <taxon>Tulasnella</taxon>
    </lineage>
</organism>
<gene>
    <name evidence="4" type="ORF">M407DRAFT_68928</name>
</gene>
<evidence type="ECO:0000313" key="5">
    <source>
        <dbReference type="Proteomes" id="UP000054248"/>
    </source>
</evidence>
<keyword evidence="2" id="KW-1133">Transmembrane helix</keyword>
<evidence type="ECO:0000256" key="3">
    <source>
        <dbReference type="SAM" id="SignalP"/>
    </source>
</evidence>
<keyword evidence="5" id="KW-1185">Reference proteome</keyword>
<evidence type="ECO:0000256" key="2">
    <source>
        <dbReference type="SAM" id="Phobius"/>
    </source>
</evidence>
<dbReference type="EMBL" id="KN822969">
    <property type="protein sequence ID" value="KIO30762.1"/>
    <property type="molecule type" value="Genomic_DNA"/>
</dbReference>
<evidence type="ECO:0000313" key="4">
    <source>
        <dbReference type="EMBL" id="KIO30762.1"/>
    </source>
</evidence>
<feature type="compositionally biased region" description="Polar residues" evidence="1">
    <location>
        <begin position="296"/>
        <end position="310"/>
    </location>
</feature>
<keyword evidence="3" id="KW-0732">Signal</keyword>
<feature type="chain" id="PRO_5002166796" evidence="3">
    <location>
        <begin position="23"/>
        <end position="389"/>
    </location>
</feature>
<reference evidence="4 5" key="1">
    <citation type="submission" date="2014-04" db="EMBL/GenBank/DDBJ databases">
        <authorList>
            <consortium name="DOE Joint Genome Institute"/>
            <person name="Kuo A."/>
            <person name="Girlanda M."/>
            <person name="Perotto S."/>
            <person name="Kohler A."/>
            <person name="Nagy L.G."/>
            <person name="Floudas D."/>
            <person name="Copeland A."/>
            <person name="Barry K.W."/>
            <person name="Cichocki N."/>
            <person name="Veneault-Fourrey C."/>
            <person name="LaButti K."/>
            <person name="Lindquist E.A."/>
            <person name="Lipzen A."/>
            <person name="Lundell T."/>
            <person name="Morin E."/>
            <person name="Murat C."/>
            <person name="Sun H."/>
            <person name="Tunlid A."/>
            <person name="Henrissat B."/>
            <person name="Grigoriev I.V."/>
            <person name="Hibbett D.S."/>
            <person name="Martin F."/>
            <person name="Nordberg H.P."/>
            <person name="Cantor M.N."/>
            <person name="Hua S.X."/>
        </authorList>
    </citation>
    <scope>NUCLEOTIDE SEQUENCE [LARGE SCALE GENOMIC DNA]</scope>
    <source>
        <strain evidence="4 5">MUT 4182</strain>
    </source>
</reference>
<feature type="region of interest" description="Disordered" evidence="1">
    <location>
        <begin position="296"/>
        <end position="389"/>
    </location>
</feature>
<keyword evidence="2" id="KW-0472">Membrane</keyword>
<sequence>MLPLSLSLGLAWLASVSTLASAGTVTEGGTCSTANNRVSPDTKQFSSDCTATTFCAADNTCHKKGCRKDEYPFGYRQYSHVIPDRCPKNQFCPDEEDACQDLLPVGSLCQLNRDDECEPPPNASELAGPNNHDGSVCLNYTCMWANATLGNDCVVENTAYIGYEAGTGNQYFNVVSRGNCVNGLYCDAQSLKCLKTLDIGAACNADKQCITDNCTVDGVCGAEPNASKHLPVAIYVVVAICILGLMGGILGGLYFVHRRNRGEEREKRAQYWREQEQFRQNIMQMREQARTSLLSLPWQSQPASPRNYSGANLDEYGNNKDFNSNTPMLHAAAQPSGLRNEFSDNGYDNESRENGSTEETLVMRTGPRPTVPGNGGSSSSRRGAPTKRI</sequence>
<protein>
    <submittedName>
        <fullName evidence="4">Uncharacterized protein</fullName>
    </submittedName>
</protein>
<dbReference type="Proteomes" id="UP000054248">
    <property type="component" value="Unassembled WGS sequence"/>
</dbReference>
<proteinExistence type="predicted"/>